<evidence type="ECO:0000313" key="1">
    <source>
        <dbReference type="EMBL" id="QJA62944.1"/>
    </source>
</evidence>
<name>A0A6M3JLP0_9ZZZZ</name>
<proteinExistence type="predicted"/>
<organism evidence="2">
    <name type="scientific">viral metagenome</name>
    <dbReference type="NCBI Taxonomy" id="1070528"/>
    <lineage>
        <taxon>unclassified sequences</taxon>
        <taxon>metagenomes</taxon>
        <taxon>organismal metagenomes</taxon>
    </lineage>
</organism>
<dbReference type="AlphaFoldDB" id="A0A6M3JLP0"/>
<accession>A0A6M3JLP0</accession>
<reference evidence="2" key="1">
    <citation type="submission" date="2020-03" db="EMBL/GenBank/DDBJ databases">
        <title>The deep terrestrial virosphere.</title>
        <authorList>
            <person name="Holmfeldt K."/>
            <person name="Nilsson E."/>
            <person name="Simone D."/>
            <person name="Lopez-Fernandez M."/>
            <person name="Wu X."/>
            <person name="de Brujin I."/>
            <person name="Lundin D."/>
            <person name="Andersson A."/>
            <person name="Bertilsson S."/>
            <person name="Dopson M."/>
        </authorList>
    </citation>
    <scope>NUCLEOTIDE SEQUENCE</scope>
    <source>
        <strain evidence="2">MM415A03533</strain>
        <strain evidence="1">MM415B00683</strain>
    </source>
</reference>
<dbReference type="EMBL" id="MT141486">
    <property type="protein sequence ID" value="QJA62944.1"/>
    <property type="molecule type" value="Genomic_DNA"/>
</dbReference>
<evidence type="ECO:0000313" key="2">
    <source>
        <dbReference type="EMBL" id="QJA70873.1"/>
    </source>
</evidence>
<protein>
    <submittedName>
        <fullName evidence="2">Uncharacterized protein</fullName>
    </submittedName>
</protein>
<dbReference type="EMBL" id="MT141827">
    <property type="protein sequence ID" value="QJA70873.1"/>
    <property type="molecule type" value="Genomic_DNA"/>
</dbReference>
<gene>
    <name evidence="2" type="ORF">MM415A03533_0010</name>
    <name evidence="1" type="ORF">MM415B00683_0014</name>
</gene>
<sequence>MKIIDIASKLTNRSNKDMERLEATFKQLRETKNPDDIIALIVSLVVVECKAGLGLADHDGSELIFFETIHEVYQWAAGDCYFCQDLDPNEIKVDKKTHLCTTCKQKMANFLRAIGVDPGKILAGMK</sequence>